<dbReference type="CDD" id="cd00187">
    <property type="entry name" value="TOP4c"/>
    <property type="match status" value="1"/>
</dbReference>
<feature type="domain" description="Topo IIA-type catalytic" evidence="9">
    <location>
        <begin position="32"/>
        <end position="502"/>
    </location>
</feature>
<dbReference type="PROSITE" id="PS52040">
    <property type="entry name" value="TOPO_IIA"/>
    <property type="match status" value="1"/>
</dbReference>
<keyword evidence="6 7" id="KW-0413">Isomerase</keyword>
<evidence type="ECO:0000313" key="10">
    <source>
        <dbReference type="EMBL" id="ABM76761.1"/>
    </source>
</evidence>
<dbReference type="InterPro" id="IPR050220">
    <property type="entry name" value="Type_II_DNA_Topoisomerases"/>
</dbReference>
<gene>
    <name evidence="10" type="ordered locus">P9303_00041</name>
</gene>
<sequence>MAEERLQPIALHQEMQRSYLEYAMSVIVGRALPDARDGLKPVQRRILFAMHELGLTPDRPYRKCARVVGDVLGKYHPHGDQAVYDALVRLVQNFSSRFPVLDGHGNFGSVDDDPPAAMRYTETRLASIAHMALLDEIGEETVDFTANFDGSQQEPSVLPAQLPFLLLNGCSGIAVGMATSIPPHNLGEVVDGLIALIRKPDLSDDKLLGLIPGPDFPTGGEILLGTGIHETYLKGRGSIPMRGVAHVEEIQPGKGRHRRSAVVVTELPYQLSKAGWIEKLADLVNNGKIGGIADIRDESDREGMRIVVELRRDANPENVLGDLHRRTSLQSNFGAILLALVNGQPQQLSLRKLLQTFLEYRELTVIRRTNHALGKTKTRLEVVEGLITALNALQAVIAMIQEAADAAAARARLMVQLDLNEKQADAVLAMPLRRLTSLEQSSLRQEAKELQGKQEQLQFLLENRESMLEVLIQELRQLKKRFNNPRRTRLVEGGDDLVAERAANQRPNAEVQRQQALSALPSDGRILIQQDSQVKVMSPQILGRLHLNEACKLGDGPSPARLILPIEPAPRLLAVTNNGRVALVRWEFAGQQPGSLERFLPGGLEKETLINIFPLPVDQNLSLGLLSSDGRFKRLPLEEVMELSGRAATIVKLKDGVVLKSAFICKANDDVILASSIGRVIRINVNNDSMPLMGKLAQGPMTMRLLPEEMVVGAISCPPNCESTVLLVTRLGKFAKLLVSSIRVCQRGDLGEIGLTIKDSSRDQDRVVDICNGNRLVGLVSSQGRHGRIEAGELELTMPIKPNLNIMELKDNEEIQKLVPLITTNNIID</sequence>
<dbReference type="GO" id="GO:0034335">
    <property type="term" value="F:DNA negative supercoiling activity"/>
    <property type="evidence" value="ECO:0007669"/>
    <property type="project" value="UniProtKB-ARBA"/>
</dbReference>
<dbReference type="GO" id="GO:0006265">
    <property type="term" value="P:DNA topological change"/>
    <property type="evidence" value="ECO:0007669"/>
    <property type="project" value="UniProtKB-UniRule"/>
</dbReference>
<dbReference type="InterPro" id="IPR013758">
    <property type="entry name" value="Topo_IIA_A/C_ab"/>
</dbReference>
<evidence type="ECO:0000256" key="2">
    <source>
        <dbReference type="ARBA" id="ARBA00008263"/>
    </source>
</evidence>
<dbReference type="GO" id="GO:0005737">
    <property type="term" value="C:cytoplasm"/>
    <property type="evidence" value="ECO:0007669"/>
    <property type="project" value="TreeGrafter"/>
</dbReference>
<comment type="similarity">
    <text evidence="2">Belongs to the type II topoisomerase GyrA/ParC subunit family.</text>
</comment>
<dbReference type="BioCyc" id="PMAR59922:G1G80-5-MONOMER"/>
<dbReference type="FunFam" id="3.30.1360.40:FF:000002">
    <property type="entry name" value="DNA gyrase subunit A"/>
    <property type="match status" value="1"/>
</dbReference>
<dbReference type="EC" id="5.6.2.2" evidence="3"/>
<protein>
    <recommendedName>
        <fullName evidence="3">DNA topoisomerase (ATP-hydrolyzing)</fullName>
        <ecNumber evidence="3">5.6.2.2</ecNumber>
    </recommendedName>
</protein>
<dbReference type="SUPFAM" id="SSF101904">
    <property type="entry name" value="GyrA/ParC C-terminal domain-like"/>
    <property type="match status" value="1"/>
</dbReference>
<evidence type="ECO:0000259" key="9">
    <source>
        <dbReference type="PROSITE" id="PS52040"/>
    </source>
</evidence>
<feature type="active site" description="O-(5'-phospho-DNA)-tyrosine intermediate" evidence="7">
    <location>
        <position position="120"/>
    </location>
</feature>
<dbReference type="GO" id="GO:0003677">
    <property type="term" value="F:DNA binding"/>
    <property type="evidence" value="ECO:0007669"/>
    <property type="project" value="UniProtKB-UniRule"/>
</dbReference>
<evidence type="ECO:0000256" key="3">
    <source>
        <dbReference type="ARBA" id="ARBA00012895"/>
    </source>
</evidence>
<dbReference type="Proteomes" id="UP000002274">
    <property type="component" value="Chromosome"/>
</dbReference>
<dbReference type="PANTHER" id="PTHR43493:SF5">
    <property type="entry name" value="DNA GYRASE SUBUNIT A, CHLOROPLASTIC_MITOCHONDRIAL"/>
    <property type="match status" value="1"/>
</dbReference>
<dbReference type="SMART" id="SM00434">
    <property type="entry name" value="TOP4c"/>
    <property type="match status" value="1"/>
</dbReference>
<dbReference type="Gene3D" id="1.10.268.10">
    <property type="entry name" value="Topoisomerase, domain 3"/>
    <property type="match status" value="1"/>
</dbReference>
<dbReference type="InterPro" id="IPR006691">
    <property type="entry name" value="GyrA/parC_rep"/>
</dbReference>
<dbReference type="InterPro" id="IPR035516">
    <property type="entry name" value="Gyrase/topoIV_suA_C"/>
</dbReference>
<dbReference type="GO" id="GO:0009330">
    <property type="term" value="C:DNA topoisomerase type II (double strand cut, ATP-hydrolyzing) complex"/>
    <property type="evidence" value="ECO:0007669"/>
    <property type="project" value="TreeGrafter"/>
</dbReference>
<dbReference type="InterPro" id="IPR013760">
    <property type="entry name" value="Topo_IIA-like_dom_sf"/>
</dbReference>
<comment type="catalytic activity">
    <reaction evidence="1 7">
        <text>ATP-dependent breakage, passage and rejoining of double-stranded DNA.</text>
        <dbReference type="EC" id="5.6.2.2"/>
    </reaction>
</comment>
<dbReference type="EMBL" id="CP000554">
    <property type="protein sequence ID" value="ABM76761.1"/>
    <property type="molecule type" value="Genomic_DNA"/>
</dbReference>
<reference evidence="10 11" key="1">
    <citation type="journal article" date="2007" name="PLoS Genet.">
        <title>Patterns and implications of gene gain and loss in the evolution of Prochlorococcus.</title>
        <authorList>
            <person name="Kettler G.C."/>
            <person name="Martiny A.C."/>
            <person name="Huang K."/>
            <person name="Zucker J."/>
            <person name="Coleman M.L."/>
            <person name="Rodrigue S."/>
            <person name="Chen F."/>
            <person name="Lapidus A."/>
            <person name="Ferriera S."/>
            <person name="Johnson J."/>
            <person name="Steglich C."/>
            <person name="Church G.M."/>
            <person name="Richardson P."/>
            <person name="Chisholm S.W."/>
        </authorList>
    </citation>
    <scope>NUCLEOTIDE SEQUENCE [LARGE SCALE GENOMIC DNA]</scope>
    <source>
        <strain evidence="10 11">MIT 9303</strain>
    </source>
</reference>
<dbReference type="Pfam" id="PF00521">
    <property type="entry name" value="DNA_topoisoIV"/>
    <property type="match status" value="1"/>
</dbReference>
<dbReference type="AlphaFoldDB" id="A2C5K1"/>
<dbReference type="GO" id="GO:0005524">
    <property type="term" value="F:ATP binding"/>
    <property type="evidence" value="ECO:0007669"/>
    <property type="project" value="InterPro"/>
</dbReference>
<dbReference type="HOGENOM" id="CLU_002977_6_1_3"/>
<evidence type="ECO:0000256" key="8">
    <source>
        <dbReference type="SAM" id="Coils"/>
    </source>
</evidence>
<evidence type="ECO:0000256" key="1">
    <source>
        <dbReference type="ARBA" id="ARBA00000185"/>
    </source>
</evidence>
<dbReference type="RefSeq" id="WP_011824695.1">
    <property type="nucleotide sequence ID" value="NC_008820.1"/>
</dbReference>
<dbReference type="SUPFAM" id="SSF56719">
    <property type="entry name" value="Type II DNA topoisomerase"/>
    <property type="match status" value="1"/>
</dbReference>
<dbReference type="InterPro" id="IPR013757">
    <property type="entry name" value="Topo_IIA_A_a_sf"/>
</dbReference>
<dbReference type="KEGG" id="pmf:P9303_00041"/>
<dbReference type="STRING" id="59922.P9303_00041"/>
<dbReference type="NCBIfam" id="NF004044">
    <property type="entry name" value="PRK05561.1"/>
    <property type="match status" value="1"/>
</dbReference>
<keyword evidence="8" id="KW-0175">Coiled coil</keyword>
<proteinExistence type="inferred from homology"/>
<feature type="coiled-coil region" evidence="8">
    <location>
        <begin position="443"/>
        <end position="481"/>
    </location>
</feature>
<dbReference type="InterPro" id="IPR002205">
    <property type="entry name" value="Topo_IIA_dom_A"/>
</dbReference>
<dbReference type="Pfam" id="PF03989">
    <property type="entry name" value="DNA_gyraseA_C"/>
    <property type="match status" value="3"/>
</dbReference>
<dbReference type="Gene3D" id="3.30.1360.40">
    <property type="match status" value="1"/>
</dbReference>
<evidence type="ECO:0000256" key="6">
    <source>
        <dbReference type="ARBA" id="ARBA00023235"/>
    </source>
</evidence>
<accession>A2C5K1</accession>
<evidence type="ECO:0000256" key="7">
    <source>
        <dbReference type="PROSITE-ProRule" id="PRU01384"/>
    </source>
</evidence>
<evidence type="ECO:0000313" key="11">
    <source>
        <dbReference type="Proteomes" id="UP000002274"/>
    </source>
</evidence>
<keyword evidence="4 7" id="KW-0799">Topoisomerase</keyword>
<evidence type="ECO:0000256" key="4">
    <source>
        <dbReference type="ARBA" id="ARBA00023029"/>
    </source>
</evidence>
<organism evidence="10 11">
    <name type="scientific">Prochlorococcus marinus (strain MIT 9303)</name>
    <dbReference type="NCBI Taxonomy" id="59922"/>
    <lineage>
        <taxon>Bacteria</taxon>
        <taxon>Bacillati</taxon>
        <taxon>Cyanobacteriota</taxon>
        <taxon>Cyanophyceae</taxon>
        <taxon>Synechococcales</taxon>
        <taxon>Prochlorococcaceae</taxon>
        <taxon>Prochlorococcus</taxon>
    </lineage>
</organism>
<name>A2C5K1_PROM3</name>
<dbReference type="PANTHER" id="PTHR43493">
    <property type="entry name" value="DNA GYRASE/TOPOISOMERASE SUBUNIT A"/>
    <property type="match status" value="1"/>
</dbReference>
<dbReference type="Gene3D" id="2.120.10.90">
    <property type="entry name" value="DNA gyrase/topoisomerase IV, subunit A, C-terminal"/>
    <property type="match status" value="1"/>
</dbReference>
<dbReference type="Gene3D" id="3.90.199.10">
    <property type="entry name" value="Topoisomerase II, domain 5"/>
    <property type="match status" value="1"/>
</dbReference>
<evidence type="ECO:0000256" key="5">
    <source>
        <dbReference type="ARBA" id="ARBA00023125"/>
    </source>
</evidence>
<keyword evidence="5 7" id="KW-0238">DNA-binding</keyword>